<keyword evidence="3" id="KW-1185">Reference proteome</keyword>
<dbReference type="VEuPathDB" id="FungiDB:ASPACDRAFT_45023"/>
<sequence length="98" mass="10696">MLAIKSLSLSLGALLLAAVSSAMEWTTVGYETTEGSRSMQVPLNDCWKFSEEEVNTVFLSRPCRLFTAIGCTGRSTMLNPGLHTSSDPIPFIDSIECY</sequence>
<evidence type="ECO:0000313" key="3">
    <source>
        <dbReference type="Proteomes" id="UP000184546"/>
    </source>
</evidence>
<reference evidence="3" key="1">
    <citation type="journal article" date="2017" name="Genome Biol.">
        <title>Comparative genomics reveals high biological diversity and specific adaptations in the industrially and medically important fungal genus Aspergillus.</title>
        <authorList>
            <person name="de Vries R.P."/>
            <person name="Riley R."/>
            <person name="Wiebenga A."/>
            <person name="Aguilar-Osorio G."/>
            <person name="Amillis S."/>
            <person name="Uchima C.A."/>
            <person name="Anderluh G."/>
            <person name="Asadollahi M."/>
            <person name="Askin M."/>
            <person name="Barry K."/>
            <person name="Battaglia E."/>
            <person name="Bayram O."/>
            <person name="Benocci T."/>
            <person name="Braus-Stromeyer S.A."/>
            <person name="Caldana C."/>
            <person name="Canovas D."/>
            <person name="Cerqueira G.C."/>
            <person name="Chen F."/>
            <person name="Chen W."/>
            <person name="Choi C."/>
            <person name="Clum A."/>
            <person name="Dos Santos R.A."/>
            <person name="Damasio A.R."/>
            <person name="Diallinas G."/>
            <person name="Emri T."/>
            <person name="Fekete E."/>
            <person name="Flipphi M."/>
            <person name="Freyberg S."/>
            <person name="Gallo A."/>
            <person name="Gournas C."/>
            <person name="Habgood R."/>
            <person name="Hainaut M."/>
            <person name="Harispe M.L."/>
            <person name="Henrissat B."/>
            <person name="Hilden K.S."/>
            <person name="Hope R."/>
            <person name="Hossain A."/>
            <person name="Karabika E."/>
            <person name="Karaffa L."/>
            <person name="Karanyi Z."/>
            <person name="Krasevec N."/>
            <person name="Kuo A."/>
            <person name="Kusch H."/>
            <person name="LaButti K."/>
            <person name="Lagendijk E.L."/>
            <person name="Lapidus A."/>
            <person name="Levasseur A."/>
            <person name="Lindquist E."/>
            <person name="Lipzen A."/>
            <person name="Logrieco A.F."/>
            <person name="MacCabe A."/>
            <person name="Maekelae M.R."/>
            <person name="Malavazi I."/>
            <person name="Melin P."/>
            <person name="Meyer V."/>
            <person name="Mielnichuk N."/>
            <person name="Miskei M."/>
            <person name="Molnar A.P."/>
            <person name="Mule G."/>
            <person name="Ngan C.Y."/>
            <person name="Orejas M."/>
            <person name="Orosz E."/>
            <person name="Ouedraogo J.P."/>
            <person name="Overkamp K.M."/>
            <person name="Park H.-S."/>
            <person name="Perrone G."/>
            <person name="Piumi F."/>
            <person name="Punt P.J."/>
            <person name="Ram A.F."/>
            <person name="Ramon A."/>
            <person name="Rauscher S."/>
            <person name="Record E."/>
            <person name="Riano-Pachon D.M."/>
            <person name="Robert V."/>
            <person name="Roehrig J."/>
            <person name="Ruller R."/>
            <person name="Salamov A."/>
            <person name="Salih N.S."/>
            <person name="Samson R.A."/>
            <person name="Sandor E."/>
            <person name="Sanguinetti M."/>
            <person name="Schuetze T."/>
            <person name="Sepcic K."/>
            <person name="Shelest E."/>
            <person name="Sherlock G."/>
            <person name="Sophianopoulou V."/>
            <person name="Squina F.M."/>
            <person name="Sun H."/>
            <person name="Susca A."/>
            <person name="Todd R.B."/>
            <person name="Tsang A."/>
            <person name="Unkles S.E."/>
            <person name="van de Wiele N."/>
            <person name="van Rossen-Uffink D."/>
            <person name="Oliveira J.V."/>
            <person name="Vesth T.C."/>
            <person name="Visser J."/>
            <person name="Yu J.-H."/>
            <person name="Zhou M."/>
            <person name="Andersen M.R."/>
            <person name="Archer D.B."/>
            <person name="Baker S.E."/>
            <person name="Benoit I."/>
            <person name="Brakhage A.A."/>
            <person name="Braus G.H."/>
            <person name="Fischer R."/>
            <person name="Frisvad J.C."/>
            <person name="Goldman G.H."/>
            <person name="Houbraken J."/>
            <person name="Oakley B."/>
            <person name="Pocsi I."/>
            <person name="Scazzocchio C."/>
            <person name="Seiboth B."/>
            <person name="vanKuyk P.A."/>
            <person name="Wortman J."/>
            <person name="Dyer P.S."/>
            <person name="Grigoriev I.V."/>
        </authorList>
    </citation>
    <scope>NUCLEOTIDE SEQUENCE [LARGE SCALE GENOMIC DNA]</scope>
    <source>
        <strain evidence="3">ATCC 16872 / CBS 172.66 / WB 5094</strain>
    </source>
</reference>
<name>A0A1L9WQR1_ASPA1</name>
<protein>
    <submittedName>
        <fullName evidence="2">Uncharacterized protein</fullName>
    </submittedName>
</protein>
<dbReference type="RefSeq" id="XP_020054850.1">
    <property type="nucleotide sequence ID" value="XM_020201530.1"/>
</dbReference>
<evidence type="ECO:0000313" key="2">
    <source>
        <dbReference type="EMBL" id="OJJ98510.1"/>
    </source>
</evidence>
<proteinExistence type="predicted"/>
<keyword evidence="1" id="KW-0732">Signal</keyword>
<dbReference type="EMBL" id="KV878980">
    <property type="protein sequence ID" value="OJJ98510.1"/>
    <property type="molecule type" value="Genomic_DNA"/>
</dbReference>
<evidence type="ECO:0000256" key="1">
    <source>
        <dbReference type="SAM" id="SignalP"/>
    </source>
</evidence>
<accession>A0A1L9WQR1</accession>
<dbReference type="AlphaFoldDB" id="A0A1L9WQR1"/>
<dbReference type="OrthoDB" id="4291851at2759"/>
<dbReference type="GeneID" id="30975344"/>
<gene>
    <name evidence="2" type="ORF">ASPACDRAFT_45023</name>
</gene>
<feature type="chain" id="PRO_5012499403" evidence="1">
    <location>
        <begin position="23"/>
        <end position="98"/>
    </location>
</feature>
<feature type="signal peptide" evidence="1">
    <location>
        <begin position="1"/>
        <end position="22"/>
    </location>
</feature>
<organism evidence="2 3">
    <name type="scientific">Aspergillus aculeatus (strain ATCC 16872 / CBS 172.66 / WB 5094)</name>
    <dbReference type="NCBI Taxonomy" id="690307"/>
    <lineage>
        <taxon>Eukaryota</taxon>
        <taxon>Fungi</taxon>
        <taxon>Dikarya</taxon>
        <taxon>Ascomycota</taxon>
        <taxon>Pezizomycotina</taxon>
        <taxon>Eurotiomycetes</taxon>
        <taxon>Eurotiomycetidae</taxon>
        <taxon>Eurotiales</taxon>
        <taxon>Aspergillaceae</taxon>
        <taxon>Aspergillus</taxon>
        <taxon>Aspergillus subgen. Circumdati</taxon>
    </lineage>
</organism>
<dbReference type="Proteomes" id="UP000184546">
    <property type="component" value="Unassembled WGS sequence"/>
</dbReference>
<dbReference type="OMA" id="FTGVGCT"/>